<dbReference type="Gene3D" id="2.40.50.140">
    <property type="entry name" value="Nucleic acid-binding proteins"/>
    <property type="match status" value="1"/>
</dbReference>
<protein>
    <submittedName>
        <fullName evidence="2">Cold shock domain-containing protein</fullName>
    </submittedName>
</protein>
<sequence>MAVAAVVREWDEVGGWGVLDAPETPGGCWTHWSSVAVEGFRSLAVGQRVELEWEAAEQDGYAYRAVRAWPASADPGEGRGVEPQSAFSSELTLRSHDDPS</sequence>
<evidence type="ECO:0000313" key="2">
    <source>
        <dbReference type="EMBL" id="NNH22098.1"/>
    </source>
</evidence>
<name>A0A849BX53_9ACTN</name>
<proteinExistence type="predicted"/>
<dbReference type="Proteomes" id="UP000555552">
    <property type="component" value="Unassembled WGS sequence"/>
</dbReference>
<keyword evidence="3" id="KW-1185">Reference proteome</keyword>
<feature type="region of interest" description="Disordered" evidence="1">
    <location>
        <begin position="72"/>
        <end position="100"/>
    </location>
</feature>
<reference evidence="2 3" key="1">
    <citation type="submission" date="2020-05" db="EMBL/GenBank/DDBJ databases">
        <title>MicrobeNet Type strains.</title>
        <authorList>
            <person name="Nicholson A.C."/>
        </authorList>
    </citation>
    <scope>NUCLEOTIDE SEQUENCE [LARGE SCALE GENOMIC DNA]</scope>
    <source>
        <strain evidence="2 3">JCM 14547</strain>
    </source>
</reference>
<dbReference type="InterPro" id="IPR012340">
    <property type="entry name" value="NA-bd_OB-fold"/>
</dbReference>
<comment type="caution">
    <text evidence="2">The sequence shown here is derived from an EMBL/GenBank/DDBJ whole genome shotgun (WGS) entry which is preliminary data.</text>
</comment>
<dbReference type="SUPFAM" id="SSF50249">
    <property type="entry name" value="Nucleic acid-binding proteins"/>
    <property type="match status" value="1"/>
</dbReference>
<dbReference type="EMBL" id="JABEMA010000020">
    <property type="protein sequence ID" value="NNH22098.1"/>
    <property type="molecule type" value="Genomic_DNA"/>
</dbReference>
<accession>A0A849BX53</accession>
<evidence type="ECO:0000313" key="3">
    <source>
        <dbReference type="Proteomes" id="UP000555552"/>
    </source>
</evidence>
<organism evidence="2 3">
    <name type="scientific">Pseudokineococcus marinus</name>
    <dbReference type="NCBI Taxonomy" id="351215"/>
    <lineage>
        <taxon>Bacteria</taxon>
        <taxon>Bacillati</taxon>
        <taxon>Actinomycetota</taxon>
        <taxon>Actinomycetes</taxon>
        <taxon>Kineosporiales</taxon>
        <taxon>Kineosporiaceae</taxon>
        <taxon>Pseudokineococcus</taxon>
    </lineage>
</organism>
<gene>
    <name evidence="2" type="ORF">HLB09_03145</name>
</gene>
<dbReference type="RefSeq" id="WP_171201953.1">
    <property type="nucleotide sequence ID" value="NZ_BAAANP010000023.1"/>
</dbReference>
<dbReference type="AlphaFoldDB" id="A0A849BX53"/>
<evidence type="ECO:0000256" key="1">
    <source>
        <dbReference type="SAM" id="MobiDB-lite"/>
    </source>
</evidence>